<gene>
    <name evidence="8" type="ORF">B0H67DRAFT_573469</name>
</gene>
<feature type="chain" id="PRO_5041414705" evidence="6">
    <location>
        <begin position="29"/>
        <end position="169"/>
    </location>
</feature>
<dbReference type="AlphaFoldDB" id="A0AA40APF4"/>
<sequence>MEVIPTVLRGTQLLLVLLLTALIGNVIATNVGAAASATSAINFSMFVIVLSWLVAIFGLASAFVDRIAIPVALLGADAAATLFTFISAVVLAAKLRAVNCANTKDQADDWIGFGSLDDTKRCREIQASTVFMWFLFISFAAGLALAYLGLRRGGGSVRSGPTMSQVGRV</sequence>
<keyword evidence="9" id="KW-1185">Reference proteome</keyword>
<comment type="caution">
    <text evidence="8">The sequence shown here is derived from an EMBL/GenBank/DDBJ whole genome shotgun (WGS) entry which is preliminary data.</text>
</comment>
<keyword evidence="2 5" id="KW-0812">Transmembrane</keyword>
<evidence type="ECO:0000313" key="9">
    <source>
        <dbReference type="Proteomes" id="UP001172102"/>
    </source>
</evidence>
<name>A0AA40APF4_9PEZI</name>
<dbReference type="GO" id="GO:0005886">
    <property type="term" value="C:plasma membrane"/>
    <property type="evidence" value="ECO:0007669"/>
    <property type="project" value="TreeGrafter"/>
</dbReference>
<dbReference type="GO" id="GO:0072659">
    <property type="term" value="P:protein localization to plasma membrane"/>
    <property type="evidence" value="ECO:0007669"/>
    <property type="project" value="TreeGrafter"/>
</dbReference>
<feature type="transmembrane region" description="Helical" evidence="5">
    <location>
        <begin position="71"/>
        <end position="93"/>
    </location>
</feature>
<dbReference type="PROSITE" id="PS51225">
    <property type="entry name" value="MARVEL"/>
    <property type="match status" value="1"/>
</dbReference>
<feature type="signal peptide" evidence="6">
    <location>
        <begin position="1"/>
        <end position="28"/>
    </location>
</feature>
<evidence type="ECO:0000256" key="1">
    <source>
        <dbReference type="ARBA" id="ARBA00004141"/>
    </source>
</evidence>
<evidence type="ECO:0000259" key="7">
    <source>
        <dbReference type="PROSITE" id="PS51225"/>
    </source>
</evidence>
<dbReference type="PANTHER" id="PTHR28165:SF1">
    <property type="entry name" value="NON-CLASSICAL EXPORT PROTEIN 2-RELATED"/>
    <property type="match status" value="1"/>
</dbReference>
<proteinExistence type="predicted"/>
<dbReference type="GO" id="GO:0070941">
    <property type="term" value="P:eisosome assembly"/>
    <property type="evidence" value="ECO:0007669"/>
    <property type="project" value="TreeGrafter"/>
</dbReference>
<organism evidence="8 9">
    <name type="scientific">Lasiosphaeris hirsuta</name>
    <dbReference type="NCBI Taxonomy" id="260670"/>
    <lineage>
        <taxon>Eukaryota</taxon>
        <taxon>Fungi</taxon>
        <taxon>Dikarya</taxon>
        <taxon>Ascomycota</taxon>
        <taxon>Pezizomycotina</taxon>
        <taxon>Sordariomycetes</taxon>
        <taxon>Sordariomycetidae</taxon>
        <taxon>Sordariales</taxon>
        <taxon>Lasiosphaeriaceae</taxon>
        <taxon>Lasiosphaeris</taxon>
    </lineage>
</organism>
<feature type="transmembrane region" description="Helical" evidence="5">
    <location>
        <begin position="130"/>
        <end position="150"/>
    </location>
</feature>
<evidence type="ECO:0000256" key="3">
    <source>
        <dbReference type="ARBA" id="ARBA00022989"/>
    </source>
</evidence>
<dbReference type="EMBL" id="JAUKUA010000003">
    <property type="protein sequence ID" value="KAK0719573.1"/>
    <property type="molecule type" value="Genomic_DNA"/>
</dbReference>
<evidence type="ECO:0000256" key="4">
    <source>
        <dbReference type="ARBA" id="ARBA00023136"/>
    </source>
</evidence>
<dbReference type="InterPro" id="IPR008253">
    <property type="entry name" value="Marvel"/>
</dbReference>
<keyword evidence="3 5" id="KW-1133">Transmembrane helix</keyword>
<evidence type="ECO:0000256" key="2">
    <source>
        <dbReference type="ARBA" id="ARBA00022692"/>
    </source>
</evidence>
<accession>A0AA40APF4</accession>
<comment type="subcellular location">
    <subcellularLocation>
        <location evidence="1">Membrane</location>
        <topology evidence="1">Multi-pass membrane protein</topology>
    </subcellularLocation>
</comment>
<dbReference type="Proteomes" id="UP001172102">
    <property type="component" value="Unassembled WGS sequence"/>
</dbReference>
<dbReference type="InterPro" id="IPR052649">
    <property type="entry name" value="NCE102-like"/>
</dbReference>
<evidence type="ECO:0000256" key="6">
    <source>
        <dbReference type="SAM" id="SignalP"/>
    </source>
</evidence>
<keyword evidence="6" id="KW-0732">Signal</keyword>
<protein>
    <submittedName>
        <fullName evidence="8">Marvel domain-containing protein</fullName>
    </submittedName>
</protein>
<evidence type="ECO:0000256" key="5">
    <source>
        <dbReference type="SAM" id="Phobius"/>
    </source>
</evidence>
<feature type="domain" description="MARVEL" evidence="7">
    <location>
        <begin position="1"/>
        <end position="154"/>
    </location>
</feature>
<evidence type="ECO:0000313" key="8">
    <source>
        <dbReference type="EMBL" id="KAK0719573.1"/>
    </source>
</evidence>
<dbReference type="PANTHER" id="PTHR28165">
    <property type="entry name" value="NON-CLASSICAL EXPORT PROTEIN 2-RELATED"/>
    <property type="match status" value="1"/>
</dbReference>
<feature type="transmembrane region" description="Helical" evidence="5">
    <location>
        <begin position="43"/>
        <end position="64"/>
    </location>
</feature>
<keyword evidence="4 5" id="KW-0472">Membrane</keyword>
<dbReference type="Pfam" id="PF01284">
    <property type="entry name" value="MARVEL"/>
    <property type="match status" value="1"/>
</dbReference>
<reference evidence="8" key="1">
    <citation type="submission" date="2023-06" db="EMBL/GenBank/DDBJ databases">
        <title>Genome-scale phylogeny and comparative genomics of the fungal order Sordariales.</title>
        <authorList>
            <consortium name="Lawrence Berkeley National Laboratory"/>
            <person name="Hensen N."/>
            <person name="Bonometti L."/>
            <person name="Westerberg I."/>
            <person name="Brannstrom I.O."/>
            <person name="Guillou S."/>
            <person name="Cros-Aarteil S."/>
            <person name="Calhoun S."/>
            <person name="Haridas S."/>
            <person name="Kuo A."/>
            <person name="Mondo S."/>
            <person name="Pangilinan J."/>
            <person name="Riley R."/>
            <person name="Labutti K."/>
            <person name="Andreopoulos B."/>
            <person name="Lipzen A."/>
            <person name="Chen C."/>
            <person name="Yanf M."/>
            <person name="Daum C."/>
            <person name="Ng V."/>
            <person name="Clum A."/>
            <person name="Steindorff A."/>
            <person name="Ohm R."/>
            <person name="Martin F."/>
            <person name="Silar P."/>
            <person name="Natvig D."/>
            <person name="Lalanne C."/>
            <person name="Gautier V."/>
            <person name="Ament-Velasquez S.L."/>
            <person name="Kruys A."/>
            <person name="Hutchinson M.I."/>
            <person name="Powell A.J."/>
            <person name="Barry K."/>
            <person name="Miller A.N."/>
            <person name="Grigoriev I.V."/>
            <person name="Debuchy R."/>
            <person name="Gladieux P."/>
            <person name="Thoren M.H."/>
            <person name="Johannesson H."/>
        </authorList>
    </citation>
    <scope>NUCLEOTIDE SEQUENCE</scope>
    <source>
        <strain evidence="8">SMH4607-1</strain>
    </source>
</reference>
<dbReference type="GO" id="GO:0032126">
    <property type="term" value="C:eisosome"/>
    <property type="evidence" value="ECO:0007669"/>
    <property type="project" value="TreeGrafter"/>
</dbReference>